<organism evidence="1 2">
    <name type="scientific">Tetzosporium hominis</name>
    <dbReference type="NCBI Taxonomy" id="2020506"/>
    <lineage>
        <taxon>Bacteria</taxon>
        <taxon>Bacillati</taxon>
        <taxon>Bacillota</taxon>
        <taxon>Bacilli</taxon>
        <taxon>Bacillales</taxon>
        <taxon>Caryophanaceae</taxon>
        <taxon>Tetzosporium</taxon>
    </lineage>
</organism>
<dbReference type="OrthoDB" id="5507947at2"/>
<proteinExistence type="predicted"/>
<protein>
    <recommendedName>
        <fullName evidence="3">YwgA family protein</fullName>
    </recommendedName>
</protein>
<keyword evidence="2" id="KW-1185">Reference proteome</keyword>
<dbReference type="EMBL" id="NOKQ01000220">
    <property type="protein sequence ID" value="OZS77664.1"/>
    <property type="molecule type" value="Genomic_DNA"/>
</dbReference>
<evidence type="ECO:0000313" key="2">
    <source>
        <dbReference type="Proteomes" id="UP000217065"/>
    </source>
</evidence>
<gene>
    <name evidence="1" type="ORF">CF394_10670</name>
</gene>
<dbReference type="RefSeq" id="WP_094943569.1">
    <property type="nucleotide sequence ID" value="NZ_NOKQ01000220.1"/>
</dbReference>
<name>A0A264W282_9BACL</name>
<dbReference type="AlphaFoldDB" id="A0A264W282"/>
<accession>A0A264W282</accession>
<reference evidence="1 2" key="1">
    <citation type="submission" date="2017-07" db="EMBL/GenBank/DDBJ databases">
        <title>Tetzosporium hominis gen.nov. sp.nov.</title>
        <authorList>
            <person name="Tetz G."/>
            <person name="Tetz V."/>
        </authorList>
    </citation>
    <scope>NUCLEOTIDE SEQUENCE [LARGE SCALE GENOMIC DNA]</scope>
    <source>
        <strain evidence="1 2">VT-49</strain>
    </source>
</reference>
<comment type="caution">
    <text evidence="1">The sequence shown here is derived from an EMBL/GenBank/DDBJ whole genome shotgun (WGS) entry which is preliminary data.</text>
</comment>
<sequence length="167" mass="19458">MLRDHASIVRFVAQAQGITGRKKLQKMMYIAKKLGYPVHEKYEFHMYGPYSEELTARIEELCTMGFLSEQKEDKGAYTQYTYQTTPESSAFMELVPPLTDSFSTCIEEMKHKSSRFLELVATLFYFDDLERDAQIDKVHIVKGKLNFTDEEFEEAFGFIESLKQNNC</sequence>
<evidence type="ECO:0000313" key="1">
    <source>
        <dbReference type="EMBL" id="OZS77664.1"/>
    </source>
</evidence>
<evidence type="ECO:0008006" key="3">
    <source>
        <dbReference type="Google" id="ProtNLM"/>
    </source>
</evidence>
<dbReference type="Proteomes" id="UP000217065">
    <property type="component" value="Unassembled WGS sequence"/>
</dbReference>